<keyword evidence="2" id="KW-1185">Reference proteome</keyword>
<evidence type="ECO:0000313" key="1">
    <source>
        <dbReference type="EMBL" id="KAI9463357.1"/>
    </source>
</evidence>
<comment type="caution">
    <text evidence="1">The sequence shown here is derived from an EMBL/GenBank/DDBJ whole genome shotgun (WGS) entry which is preliminary data.</text>
</comment>
<protein>
    <submittedName>
        <fullName evidence="1">Uncharacterized protein</fullName>
    </submittedName>
</protein>
<proteinExistence type="predicted"/>
<sequence length="449" mass="48285">MEHLLPQPPHTSYYDPWSPYHDHVLDYAAGDLHTAAHHASEESYQNLQYAHFNHQSYAIAPHGGSSHQSPLVIPDASMLYWQTAQLPTTACGPPLSTGLPEESMYYTQTTSCYSDGQSLSSTEHRHAAADGNFHQPALTSAGATYGPSSLTYTATDRTLIAPESSPTLPALAPYLPIAQDQGENGHNHVPQDATGHPALYEVSAHQRPADDGARSSSKASRQGNSTFRSADPSNYAQARLYDKHAFAAAGSASRHYAAVSIKEEDHQQQQAAYMPPSAPAPDAHGPYVAAPAPVPVPSPPKVKSESPARLPRARSPMGHLPYPEDLANANASARADDRRGHSSVFSAAGGDPSPSPASTPAPLSPVLQTLTFIRYPETEPRYHRDGRGAGGAESDEFGDDEDGVFSPSRRGRRGRKEPKKDPFLACFFCRGRKIACHPKNEGGEDRTCT</sequence>
<organism evidence="1 2">
    <name type="scientific">Russula earlei</name>
    <dbReference type="NCBI Taxonomy" id="71964"/>
    <lineage>
        <taxon>Eukaryota</taxon>
        <taxon>Fungi</taxon>
        <taxon>Dikarya</taxon>
        <taxon>Basidiomycota</taxon>
        <taxon>Agaricomycotina</taxon>
        <taxon>Agaricomycetes</taxon>
        <taxon>Russulales</taxon>
        <taxon>Russulaceae</taxon>
        <taxon>Russula</taxon>
    </lineage>
</organism>
<dbReference type="EMBL" id="JAGFNK010000159">
    <property type="protein sequence ID" value="KAI9463357.1"/>
    <property type="molecule type" value="Genomic_DNA"/>
</dbReference>
<reference evidence="1" key="1">
    <citation type="submission" date="2021-03" db="EMBL/GenBank/DDBJ databases">
        <title>Evolutionary priming and transition to the ectomycorrhizal habit in an iconic lineage of mushroom-forming fungi: is preadaptation a requirement?</title>
        <authorList>
            <consortium name="DOE Joint Genome Institute"/>
            <person name="Looney B.P."/>
            <person name="Miyauchi S."/>
            <person name="Morin E."/>
            <person name="Drula E."/>
            <person name="Courty P.E."/>
            <person name="Chicoki N."/>
            <person name="Fauchery L."/>
            <person name="Kohler A."/>
            <person name="Kuo A."/>
            <person name="LaButti K."/>
            <person name="Pangilinan J."/>
            <person name="Lipzen A."/>
            <person name="Riley R."/>
            <person name="Andreopoulos W."/>
            <person name="He G."/>
            <person name="Johnson J."/>
            <person name="Barry K.W."/>
            <person name="Grigoriev I.V."/>
            <person name="Nagy L."/>
            <person name="Hibbett D."/>
            <person name="Henrissat B."/>
            <person name="Matheny P.B."/>
            <person name="Labbe J."/>
            <person name="Martin A.F."/>
        </authorList>
    </citation>
    <scope>NUCLEOTIDE SEQUENCE</scope>
    <source>
        <strain evidence="1">BPL698</strain>
    </source>
</reference>
<gene>
    <name evidence="1" type="ORF">F5148DRAFT_199532</name>
</gene>
<name>A0ACC0U6H9_9AGAM</name>
<accession>A0ACC0U6H9</accession>
<dbReference type="Proteomes" id="UP001207468">
    <property type="component" value="Unassembled WGS sequence"/>
</dbReference>
<evidence type="ECO:0000313" key="2">
    <source>
        <dbReference type="Proteomes" id="UP001207468"/>
    </source>
</evidence>